<dbReference type="Gene3D" id="4.10.240.10">
    <property type="entry name" value="Zn(2)-C6 fungal-type DNA-binding domain"/>
    <property type="match status" value="1"/>
</dbReference>
<keyword evidence="9" id="KW-0009">Actin-binding</keyword>
<dbReference type="Pfam" id="PF01267">
    <property type="entry name" value="F-actin_cap_A"/>
    <property type="match status" value="1"/>
</dbReference>
<evidence type="ECO:0000256" key="6">
    <source>
        <dbReference type="ARBA" id="ARBA00023015"/>
    </source>
</evidence>
<protein>
    <recommendedName>
        <fullName evidence="3">F-actin-capping protein subunit alpha</fullName>
    </recommendedName>
</protein>
<sequence>MPVGQADRRLRRRRCVSCQREHAKCDGARPCSTCLKRGMKCTSSMQPAKFNIISYQHPSVIHNSKLVMPMSQPLLDTNTKYIPFFFDLVRSSGSPMIQIFSFASIGKLLHTNELVQDTVNLVGKAYVSQGSYDTTSWEPASQRKYDSRKSLARLRVNMLKLLRSPASTAQDSTASLVAACLLQFVELLLYDSGSTWGSLVYQVLSTVSPKDKPGCEDGGDDFFSSLNRRLRLFLRTSGGLWAICYDHDCFWTTSERNPPEKLLPEPDLSLIELDNVDRRWDDLAGCLEDCGKLLYKLVLWIKDSLNAPGDAIDSSVHRLNGIELVVTATHIQQRIISTIVLYSTSCSEDHFCRFLLPYYYWLLASLSHIFTHLSWSTLAIPLPVMTQSLARQQAARAFEYVESNIHSFKLEAVAYAPILHIIAHQFSADNVERDRVLAVVESIRLSGYSVAGGLEKELQFHWAEMETKFFCSDLCFMYTVDIASSFIEGAPPGELSDVVADIKALTSDGPDIIPDLEPAFKSYNEKQLATVKLPGSSQQVIVSEFNRLDGDRYFDVESSTSFEFDHITQTASASQSYPLDSQNADLIKSLLRSVSTHAKEHYPSSTYGVYPIENDSAVAIVLVANRYSPNNFWNGRYRSIYQIPTSSSSTTITGSIHVDVHYYEDGNVALSTTKPVSLSLSNISAESIMTKIGAAERDHQEELNRAFSRLAEGAFKSLRRQLPITRQKVEWERVGGYRLGQDISGGKGR</sequence>
<dbReference type="InterPro" id="IPR017865">
    <property type="entry name" value="F-actin_cap_asu_CS"/>
</dbReference>
<dbReference type="Pfam" id="PF00172">
    <property type="entry name" value="Zn_clus"/>
    <property type="match status" value="1"/>
</dbReference>
<dbReference type="SUPFAM" id="SSF90096">
    <property type="entry name" value="Subunits of heterodimeric actin filament capping protein Capz"/>
    <property type="match status" value="1"/>
</dbReference>
<dbReference type="PROSITE" id="PS50048">
    <property type="entry name" value="ZN2_CY6_FUNGAL_2"/>
    <property type="match status" value="1"/>
</dbReference>
<dbReference type="InterPro" id="IPR002189">
    <property type="entry name" value="CapZ_alpha"/>
</dbReference>
<dbReference type="EMBL" id="JPOX01000026">
    <property type="protein sequence ID" value="KFX44808.1"/>
    <property type="molecule type" value="Genomic_DNA"/>
</dbReference>
<dbReference type="eggNOG" id="ENOG502SIS5">
    <property type="taxonomic scope" value="Eukaryota"/>
</dbReference>
<evidence type="ECO:0000259" key="13">
    <source>
        <dbReference type="PROSITE" id="PS50048"/>
    </source>
</evidence>
<dbReference type="Gene3D" id="3.90.1150.210">
    <property type="entry name" value="F-actin capping protein, beta subunit"/>
    <property type="match status" value="1"/>
</dbReference>
<evidence type="ECO:0000256" key="1">
    <source>
        <dbReference type="ARBA" id="ARBA00004245"/>
    </source>
</evidence>
<dbReference type="GO" id="GO:0051016">
    <property type="term" value="P:barbed-end actin filament capping"/>
    <property type="evidence" value="ECO:0007669"/>
    <property type="project" value="InterPro"/>
</dbReference>
<evidence type="ECO:0000256" key="4">
    <source>
        <dbReference type="ARBA" id="ARBA00022467"/>
    </source>
</evidence>
<dbReference type="PRINTS" id="PR00191">
    <property type="entry name" value="FACTINCAPA"/>
</dbReference>
<evidence type="ECO:0000256" key="10">
    <source>
        <dbReference type="ARBA" id="ARBA00023212"/>
    </source>
</evidence>
<gene>
    <name evidence="14" type="ORF">GQ26_0260740</name>
</gene>
<dbReference type="CDD" id="cd00067">
    <property type="entry name" value="GAL4"/>
    <property type="match status" value="1"/>
</dbReference>
<dbReference type="InterPro" id="IPR042276">
    <property type="entry name" value="CapZ_alpha/beta_2"/>
</dbReference>
<dbReference type="GO" id="GO:0003677">
    <property type="term" value="F:DNA binding"/>
    <property type="evidence" value="ECO:0007669"/>
    <property type="project" value="UniProtKB-KW"/>
</dbReference>
<comment type="function">
    <text evidence="12">F-actin-capping proteins bind in a Ca(2+)-independent manner to the fast growing ends of actin filaments (barbed end) thereby blocking the exchange of subunits at these ends. Unlike other capping proteins (such as gelsolin and severin), these proteins do not sever actin filaments.</text>
</comment>
<feature type="domain" description="Zn(2)-C6 fungal-type" evidence="13">
    <location>
        <begin position="14"/>
        <end position="43"/>
    </location>
</feature>
<dbReference type="PANTHER" id="PTHR10653">
    <property type="entry name" value="F-ACTIN-CAPPING PROTEIN SUBUNIT ALPHA"/>
    <property type="match status" value="1"/>
</dbReference>
<dbReference type="HOGENOM" id="CLU_371379_0_0_1"/>
<keyword evidence="6" id="KW-0805">Transcription regulation</keyword>
<dbReference type="InterPro" id="IPR036864">
    <property type="entry name" value="Zn2-C6_fun-type_DNA-bd_sf"/>
</dbReference>
<dbReference type="FunFam" id="3.90.1150.210:FF:000003">
    <property type="entry name" value="F-actin-capping protein subunit alpha"/>
    <property type="match status" value="1"/>
</dbReference>
<evidence type="ECO:0000256" key="8">
    <source>
        <dbReference type="ARBA" id="ARBA00023163"/>
    </source>
</evidence>
<dbReference type="Gene3D" id="3.30.1140.60">
    <property type="entry name" value="F-actin capping protein, alpha subunit"/>
    <property type="match status" value="1"/>
</dbReference>
<dbReference type="PROSITE" id="PS00749">
    <property type="entry name" value="F_ACTIN_CAPPING_A_2"/>
    <property type="match status" value="1"/>
</dbReference>
<evidence type="ECO:0000256" key="5">
    <source>
        <dbReference type="ARBA" id="ARBA00022490"/>
    </source>
</evidence>
<dbReference type="GO" id="GO:0030479">
    <property type="term" value="C:actin cortical patch"/>
    <property type="evidence" value="ECO:0007669"/>
    <property type="project" value="TreeGrafter"/>
</dbReference>
<evidence type="ECO:0000256" key="2">
    <source>
        <dbReference type="ARBA" id="ARBA00010479"/>
    </source>
</evidence>
<evidence type="ECO:0000256" key="7">
    <source>
        <dbReference type="ARBA" id="ARBA00023125"/>
    </source>
</evidence>
<dbReference type="SMART" id="SM00066">
    <property type="entry name" value="GAL4"/>
    <property type="match status" value="1"/>
</dbReference>
<organism evidence="14">
    <name type="scientific">Talaromyces marneffei PM1</name>
    <dbReference type="NCBI Taxonomy" id="1077442"/>
    <lineage>
        <taxon>Eukaryota</taxon>
        <taxon>Fungi</taxon>
        <taxon>Dikarya</taxon>
        <taxon>Ascomycota</taxon>
        <taxon>Pezizomycotina</taxon>
        <taxon>Eurotiomycetes</taxon>
        <taxon>Eurotiomycetidae</taxon>
        <taxon>Eurotiales</taxon>
        <taxon>Trichocomaceae</taxon>
        <taxon>Talaromyces</taxon>
        <taxon>Talaromyces sect. Talaromyces</taxon>
    </lineage>
</organism>
<accession>A0A093XHV2</accession>
<dbReference type="GO" id="GO:0030036">
    <property type="term" value="P:actin cytoskeleton organization"/>
    <property type="evidence" value="ECO:0007669"/>
    <property type="project" value="TreeGrafter"/>
</dbReference>
<dbReference type="GO" id="GO:0008270">
    <property type="term" value="F:zinc ion binding"/>
    <property type="evidence" value="ECO:0007669"/>
    <property type="project" value="InterPro"/>
</dbReference>
<keyword evidence="7" id="KW-0238">DNA-binding</keyword>
<name>A0A093XHV2_TALMA</name>
<evidence type="ECO:0000256" key="12">
    <source>
        <dbReference type="ARBA" id="ARBA00025389"/>
    </source>
</evidence>
<keyword evidence="5" id="KW-0963">Cytoplasm</keyword>
<dbReference type="PROSITE" id="PS00748">
    <property type="entry name" value="F_ACTIN_CAPPING_A_1"/>
    <property type="match status" value="1"/>
</dbReference>
<comment type="similarity">
    <text evidence="2">Belongs to the F-actin-capping protein alpha subunit family.</text>
</comment>
<proteinExistence type="inferred from homology"/>
<keyword evidence="10" id="KW-0206">Cytoskeleton</keyword>
<keyword evidence="8" id="KW-0804">Transcription</keyword>
<dbReference type="InterPro" id="IPR037282">
    <property type="entry name" value="CapZ_alpha/beta"/>
</dbReference>
<dbReference type="GO" id="GO:0008290">
    <property type="term" value="C:F-actin capping protein complex"/>
    <property type="evidence" value="ECO:0007669"/>
    <property type="project" value="InterPro"/>
</dbReference>
<dbReference type="PANTHER" id="PTHR10653:SF0">
    <property type="entry name" value="F-ACTIN-CAPPING PROTEIN SUBUNIT ALPHA"/>
    <property type="match status" value="1"/>
</dbReference>
<keyword evidence="11" id="KW-0539">Nucleus</keyword>
<keyword evidence="4" id="KW-0117">Actin capping</keyword>
<evidence type="ECO:0000313" key="14">
    <source>
        <dbReference type="EMBL" id="KFX44808.1"/>
    </source>
</evidence>
<evidence type="ECO:0000256" key="9">
    <source>
        <dbReference type="ARBA" id="ARBA00023203"/>
    </source>
</evidence>
<dbReference type="InterPro" id="IPR001138">
    <property type="entry name" value="Zn2Cys6_DnaBD"/>
</dbReference>
<comment type="subcellular location">
    <subcellularLocation>
        <location evidence="1">Cytoplasm</location>
        <location evidence="1">Cytoskeleton</location>
    </subcellularLocation>
</comment>
<evidence type="ECO:0000256" key="11">
    <source>
        <dbReference type="ARBA" id="ARBA00023242"/>
    </source>
</evidence>
<dbReference type="GO" id="GO:0051015">
    <property type="term" value="F:actin filament binding"/>
    <property type="evidence" value="ECO:0007669"/>
    <property type="project" value="TreeGrafter"/>
</dbReference>
<comment type="caution">
    <text evidence="14">The sequence shown here is derived from an EMBL/GenBank/DDBJ whole genome shotgun (WGS) entry which is preliminary data.</text>
</comment>
<dbReference type="SUPFAM" id="SSF57701">
    <property type="entry name" value="Zn2/Cys6 DNA-binding domain"/>
    <property type="match status" value="1"/>
</dbReference>
<dbReference type="FunFam" id="3.30.1140.60:FF:000004">
    <property type="entry name" value="F-actin-capping protein subunit alpha"/>
    <property type="match status" value="1"/>
</dbReference>
<dbReference type="InterPro" id="IPR042489">
    <property type="entry name" value="CapZ_alpha_1"/>
</dbReference>
<evidence type="ECO:0000256" key="3">
    <source>
        <dbReference type="ARBA" id="ARBA00014038"/>
    </source>
</evidence>
<dbReference type="AlphaFoldDB" id="A0A093XHV2"/>
<dbReference type="GO" id="GO:0000981">
    <property type="term" value="F:DNA-binding transcription factor activity, RNA polymerase II-specific"/>
    <property type="evidence" value="ECO:0007669"/>
    <property type="project" value="InterPro"/>
</dbReference>
<reference evidence="14" key="1">
    <citation type="journal article" date="2014" name="PLoS Genet.">
        <title>Signature Gene Expression Reveals Novel Clues to the Molecular Mechanisms of Dimorphic Transition in Penicillium marneffei.</title>
        <authorList>
            <person name="Yang E."/>
            <person name="Wang G."/>
            <person name="Cai J."/>
            <person name="Woo P.C."/>
            <person name="Lau S.K."/>
            <person name="Yuen K.-Y."/>
            <person name="Chow W.-N."/>
            <person name="Lin X."/>
        </authorList>
    </citation>
    <scope>NUCLEOTIDE SEQUENCE [LARGE SCALE GENOMIC DNA]</scope>
    <source>
        <strain evidence="14">PM1</strain>
    </source>
</reference>